<feature type="compositionally biased region" description="Low complexity" evidence="1">
    <location>
        <begin position="34"/>
        <end position="51"/>
    </location>
</feature>
<evidence type="ECO:0000313" key="2">
    <source>
        <dbReference type="EMBL" id="BCY26535.1"/>
    </source>
</evidence>
<evidence type="ECO:0000313" key="3">
    <source>
        <dbReference type="Proteomes" id="UP000825072"/>
    </source>
</evidence>
<feature type="region of interest" description="Disordered" evidence="1">
    <location>
        <begin position="23"/>
        <end position="52"/>
    </location>
</feature>
<proteinExistence type="predicted"/>
<organism evidence="2 3">
    <name type="scientific">Cutibacterium modestum</name>
    <dbReference type="NCBI Taxonomy" id="2559073"/>
    <lineage>
        <taxon>Bacteria</taxon>
        <taxon>Bacillati</taxon>
        <taxon>Actinomycetota</taxon>
        <taxon>Actinomycetes</taxon>
        <taxon>Propionibacteriales</taxon>
        <taxon>Propionibacteriaceae</taxon>
        <taxon>Cutibacterium</taxon>
    </lineage>
</organism>
<reference evidence="2" key="1">
    <citation type="submission" date="2021-06" db="EMBL/GenBank/DDBJ databases">
        <title>Genome sequence of Cutibacterium modestum strain KB17-24694.</title>
        <authorList>
            <person name="Dekio I."/>
            <person name="Asahina A."/>
            <person name="Nishida M."/>
        </authorList>
    </citation>
    <scope>NUCLEOTIDE SEQUENCE</scope>
    <source>
        <strain evidence="2">KB17-24694</strain>
        <plasmid evidence="2">pKB17-24694</plasmid>
    </source>
</reference>
<accession>A0AAD1KSP9</accession>
<keyword evidence="2" id="KW-0614">Plasmid</keyword>
<dbReference type="RefSeq" id="WP_002546682.1">
    <property type="nucleotide sequence ID" value="NZ_AP024748.1"/>
</dbReference>
<protein>
    <recommendedName>
        <fullName evidence="4">Lipoprotein</fullName>
    </recommendedName>
</protein>
<gene>
    <name evidence="2" type="ORF">KB1_25250</name>
</gene>
<dbReference type="Proteomes" id="UP000825072">
    <property type="component" value="Chromosome 2"/>
</dbReference>
<sequence>MHHYRLGIGTALIAVAAVAGCRSTDSTPTPPPSRVSATTSASSTLSPTPSAGAISAADAEKVYRTAYINNFEVEKMGGLAPGEPAPLMLTNYASGQALKNYMIFNRKVYNLGIRWKSGAPKITAVREKKGDTTYPEAAIALESCEDGRSIRTVDRHGEADHGRIIHLDSWYARDKKGTVKMIARNGVEVPSCDVK</sequence>
<evidence type="ECO:0000256" key="1">
    <source>
        <dbReference type="SAM" id="MobiDB-lite"/>
    </source>
</evidence>
<dbReference type="AlphaFoldDB" id="A0AAD1KSP9"/>
<evidence type="ECO:0008006" key="4">
    <source>
        <dbReference type="Google" id="ProtNLM"/>
    </source>
</evidence>
<geneLocation type="plasmid" evidence="2">
    <name>pKB17-24694</name>
</geneLocation>
<dbReference type="GeneID" id="92880937"/>
<dbReference type="PROSITE" id="PS51257">
    <property type="entry name" value="PROKAR_LIPOPROTEIN"/>
    <property type="match status" value="1"/>
</dbReference>
<name>A0AAD1KSP9_9ACTN</name>
<dbReference type="EMBL" id="AP024748">
    <property type="protein sequence ID" value="BCY26535.1"/>
    <property type="molecule type" value="Genomic_DNA"/>
</dbReference>